<feature type="compositionally biased region" description="Low complexity" evidence="1">
    <location>
        <begin position="60"/>
        <end position="71"/>
    </location>
</feature>
<evidence type="ECO:0000256" key="1">
    <source>
        <dbReference type="SAM" id="MobiDB-lite"/>
    </source>
</evidence>
<proteinExistence type="predicted"/>
<accession>A0A5B0RZZ0</accession>
<gene>
    <name evidence="2" type="ORF">PGTUg99_009774</name>
</gene>
<evidence type="ECO:0000313" key="3">
    <source>
        <dbReference type="Proteomes" id="UP000325313"/>
    </source>
</evidence>
<reference evidence="2 3" key="1">
    <citation type="submission" date="2019-05" db="EMBL/GenBank/DDBJ databases">
        <title>Emergence of the Ug99 lineage of the wheat stem rust pathogen through somatic hybridization.</title>
        <authorList>
            <person name="Li F."/>
            <person name="Upadhyaya N.M."/>
            <person name="Sperschneider J."/>
            <person name="Matny O."/>
            <person name="Nguyen-Phuc H."/>
            <person name="Mago R."/>
            <person name="Raley C."/>
            <person name="Miller M.E."/>
            <person name="Silverstein K.A.T."/>
            <person name="Henningsen E."/>
            <person name="Hirsch C.D."/>
            <person name="Visser B."/>
            <person name="Pretorius Z.A."/>
            <person name="Steffenson B.J."/>
            <person name="Schwessinger B."/>
            <person name="Dodds P.N."/>
            <person name="Figueroa M."/>
        </authorList>
    </citation>
    <scope>NUCLEOTIDE SEQUENCE [LARGE SCALE GENOMIC DNA]</scope>
    <source>
        <strain evidence="2 3">Ug99</strain>
    </source>
</reference>
<sequence>MSVAAVMRPEMGNRYPSTIVFVRDQTSNPRLQERRQRIVWRNSDKAEGSRPGTTSGGGRAVSVRVRVQPVV</sequence>
<dbReference type="AlphaFoldDB" id="A0A5B0RZZ0"/>
<organism evidence="2 3">
    <name type="scientific">Puccinia graminis f. sp. tritici</name>
    <dbReference type="NCBI Taxonomy" id="56615"/>
    <lineage>
        <taxon>Eukaryota</taxon>
        <taxon>Fungi</taxon>
        <taxon>Dikarya</taxon>
        <taxon>Basidiomycota</taxon>
        <taxon>Pucciniomycotina</taxon>
        <taxon>Pucciniomycetes</taxon>
        <taxon>Pucciniales</taxon>
        <taxon>Pucciniaceae</taxon>
        <taxon>Puccinia</taxon>
    </lineage>
</organism>
<dbReference type="Proteomes" id="UP000325313">
    <property type="component" value="Unassembled WGS sequence"/>
</dbReference>
<evidence type="ECO:0000313" key="2">
    <source>
        <dbReference type="EMBL" id="KAA1130605.1"/>
    </source>
</evidence>
<name>A0A5B0RZZ0_PUCGR</name>
<protein>
    <submittedName>
        <fullName evidence="2">Uncharacterized protein</fullName>
    </submittedName>
</protein>
<feature type="region of interest" description="Disordered" evidence="1">
    <location>
        <begin position="40"/>
        <end position="71"/>
    </location>
</feature>
<dbReference type="EMBL" id="VDEP01000107">
    <property type="protein sequence ID" value="KAA1130605.1"/>
    <property type="molecule type" value="Genomic_DNA"/>
</dbReference>
<comment type="caution">
    <text evidence="2">The sequence shown here is derived from an EMBL/GenBank/DDBJ whole genome shotgun (WGS) entry which is preliminary data.</text>
</comment>